<name>A0A7D7LU24_9FLAO</name>
<evidence type="ECO:0000256" key="6">
    <source>
        <dbReference type="ARBA" id="ARBA00023136"/>
    </source>
</evidence>
<dbReference type="PANTHER" id="PTHR34582:SF6">
    <property type="entry name" value="UPF0702 TRANSMEMBRANE PROTEIN YCAP"/>
    <property type="match status" value="1"/>
</dbReference>
<evidence type="ECO:0000313" key="9">
    <source>
        <dbReference type="EMBL" id="MBA5245931.1"/>
    </source>
</evidence>
<comment type="similarity">
    <text evidence="2">Belongs to the UPF0702 family.</text>
</comment>
<dbReference type="InterPro" id="IPR007353">
    <property type="entry name" value="DUF421"/>
</dbReference>
<dbReference type="EMBL" id="JACEUX010000001">
    <property type="protein sequence ID" value="MBA5245931.1"/>
    <property type="molecule type" value="Genomic_DNA"/>
</dbReference>
<reference evidence="12" key="2">
    <citation type="submission" date="2020-07" db="EMBL/GenBank/DDBJ databases">
        <title>Flavobacterium sp. xlx-214.</title>
        <authorList>
            <person name="Yang C."/>
        </authorList>
    </citation>
    <scope>NUCLEOTIDE SEQUENCE [LARGE SCALE GENOMIC DNA]</scope>
    <source>
        <strain evidence="12">CX-624</strain>
    </source>
</reference>
<comment type="subcellular location">
    <subcellularLocation>
        <location evidence="1">Cell membrane</location>
        <topology evidence="1">Multi-pass membrane protein</topology>
    </subcellularLocation>
</comment>
<gene>
    <name evidence="10" type="ORF">H1R16_01280</name>
    <name evidence="9" type="ORF">H2507_01990</name>
</gene>
<organism evidence="10 11">
    <name type="scientific">Marnyiella aurantia</name>
    <dbReference type="NCBI Taxonomy" id="2758037"/>
    <lineage>
        <taxon>Bacteria</taxon>
        <taxon>Pseudomonadati</taxon>
        <taxon>Bacteroidota</taxon>
        <taxon>Flavobacteriia</taxon>
        <taxon>Flavobacteriales</taxon>
        <taxon>Weeksellaceae</taxon>
        <taxon>Marnyiella</taxon>
    </lineage>
</organism>
<reference evidence="9" key="3">
    <citation type="submission" date="2020-07" db="EMBL/GenBank/DDBJ databases">
        <authorList>
            <person name="Yang C."/>
        </authorList>
    </citation>
    <scope>NUCLEOTIDE SEQUENCE</scope>
    <source>
        <strain evidence="9">Cx-624</strain>
    </source>
</reference>
<keyword evidence="5 7" id="KW-1133">Transmembrane helix</keyword>
<keyword evidence="12" id="KW-1185">Reference proteome</keyword>
<evidence type="ECO:0000313" key="10">
    <source>
        <dbReference type="EMBL" id="QMS98673.1"/>
    </source>
</evidence>
<feature type="domain" description="YetF C-terminal" evidence="8">
    <location>
        <begin position="97"/>
        <end position="166"/>
    </location>
</feature>
<dbReference type="Pfam" id="PF04239">
    <property type="entry name" value="DUF421"/>
    <property type="match status" value="1"/>
</dbReference>
<dbReference type="Proteomes" id="UP000515349">
    <property type="component" value="Chromosome"/>
</dbReference>
<keyword evidence="3" id="KW-1003">Cell membrane</keyword>
<feature type="transmembrane region" description="Helical" evidence="7">
    <location>
        <begin position="22"/>
        <end position="40"/>
    </location>
</feature>
<dbReference type="GO" id="GO:0005886">
    <property type="term" value="C:plasma membrane"/>
    <property type="evidence" value="ECO:0007669"/>
    <property type="project" value="UniProtKB-SubCell"/>
</dbReference>
<evidence type="ECO:0000313" key="11">
    <source>
        <dbReference type="Proteomes" id="UP000515349"/>
    </source>
</evidence>
<dbReference type="Proteomes" id="UP000539710">
    <property type="component" value="Unassembled WGS sequence"/>
</dbReference>
<keyword evidence="4 7" id="KW-0812">Transmembrane</keyword>
<dbReference type="EMBL" id="CP059472">
    <property type="protein sequence ID" value="QMS98673.1"/>
    <property type="molecule type" value="Genomic_DNA"/>
</dbReference>
<protein>
    <submittedName>
        <fullName evidence="10">DUF421 domain-containing protein</fullName>
    </submittedName>
</protein>
<dbReference type="KEGG" id="cbau:H1R16_01280"/>
<keyword evidence="6 7" id="KW-0472">Membrane</keyword>
<reference evidence="10 11" key="1">
    <citation type="submission" date="2020-07" db="EMBL/GenBank/DDBJ databases">
        <title>Chryseobacterium sp.cx-624.</title>
        <authorList>
            <person name="Yang C."/>
        </authorList>
    </citation>
    <scope>NUCLEOTIDE SEQUENCE [LARGE SCALE GENOMIC DNA]</scope>
    <source>
        <strain evidence="11">cx-624</strain>
        <strain evidence="10">Cx-624</strain>
    </source>
</reference>
<feature type="transmembrane region" description="Helical" evidence="7">
    <location>
        <begin position="47"/>
        <end position="66"/>
    </location>
</feature>
<evidence type="ECO:0000256" key="7">
    <source>
        <dbReference type="SAM" id="Phobius"/>
    </source>
</evidence>
<sequence length="177" mass="20480">MEWIPNDWQSIFMPEMPLFETFARAAILYFFILLVLRFLPRRTTGELGAMDLVFILLITESASHALGDFTTLGDGLVMLTVFILINYIVNQLTYRTVFFRKLFEQSPLPVVQNGKLLYRNMRKELLTKDELMAGLRENGIEDISQVKEAFVEGEGQLSFIKFSTQEDIHHKKKKPGK</sequence>
<dbReference type="AlphaFoldDB" id="A0A7D7LU24"/>
<proteinExistence type="inferred from homology"/>
<evidence type="ECO:0000256" key="4">
    <source>
        <dbReference type="ARBA" id="ARBA00022692"/>
    </source>
</evidence>
<feature type="transmembrane region" description="Helical" evidence="7">
    <location>
        <begin position="72"/>
        <end position="89"/>
    </location>
</feature>
<dbReference type="InterPro" id="IPR023090">
    <property type="entry name" value="UPF0702_alpha/beta_dom_sf"/>
</dbReference>
<evidence type="ECO:0000256" key="2">
    <source>
        <dbReference type="ARBA" id="ARBA00006448"/>
    </source>
</evidence>
<evidence type="ECO:0000313" key="12">
    <source>
        <dbReference type="Proteomes" id="UP000539710"/>
    </source>
</evidence>
<evidence type="ECO:0000259" key="8">
    <source>
        <dbReference type="Pfam" id="PF04239"/>
    </source>
</evidence>
<dbReference type="PANTHER" id="PTHR34582">
    <property type="entry name" value="UPF0702 TRANSMEMBRANE PROTEIN YCAP"/>
    <property type="match status" value="1"/>
</dbReference>
<accession>A0A7D7LU24</accession>
<evidence type="ECO:0000256" key="3">
    <source>
        <dbReference type="ARBA" id="ARBA00022475"/>
    </source>
</evidence>
<evidence type="ECO:0000256" key="1">
    <source>
        <dbReference type="ARBA" id="ARBA00004651"/>
    </source>
</evidence>
<dbReference type="RefSeq" id="WP_181886041.1">
    <property type="nucleotide sequence ID" value="NZ_CP059472.1"/>
</dbReference>
<evidence type="ECO:0000256" key="5">
    <source>
        <dbReference type="ARBA" id="ARBA00022989"/>
    </source>
</evidence>
<dbReference type="Gene3D" id="3.30.240.20">
    <property type="entry name" value="bsu07140 like domains"/>
    <property type="match status" value="1"/>
</dbReference>